<evidence type="ECO:0000313" key="3">
    <source>
        <dbReference type="Proteomes" id="UP001371218"/>
    </source>
</evidence>
<evidence type="ECO:0000259" key="1">
    <source>
        <dbReference type="Pfam" id="PF10592"/>
    </source>
</evidence>
<dbReference type="EMBL" id="JBBUTG010000005">
    <property type="protein sequence ID" value="MEK8031440.1"/>
    <property type="molecule type" value="Genomic_DNA"/>
</dbReference>
<reference evidence="2 3" key="1">
    <citation type="submission" date="2024-04" db="EMBL/GenBank/DDBJ databases">
        <title>Novel species of the genus Ideonella isolated from streams.</title>
        <authorList>
            <person name="Lu H."/>
        </authorList>
    </citation>
    <scope>NUCLEOTIDE SEQUENCE [LARGE SCALE GENOMIC DNA]</scope>
    <source>
        <strain evidence="2 3">DXS29W</strain>
    </source>
</reference>
<dbReference type="RefSeq" id="WP_341425817.1">
    <property type="nucleotide sequence ID" value="NZ_JBBUTG010000005.1"/>
</dbReference>
<dbReference type="InterPro" id="IPR018891">
    <property type="entry name" value="AIPR_C"/>
</dbReference>
<gene>
    <name evidence="2" type="ORF">AACH06_11480</name>
</gene>
<comment type="caution">
    <text evidence="2">The sequence shown here is derived from an EMBL/GenBank/DDBJ whole genome shotgun (WGS) entry which is preliminary data.</text>
</comment>
<dbReference type="Pfam" id="PF10592">
    <property type="entry name" value="AIPR"/>
    <property type="match status" value="1"/>
</dbReference>
<organism evidence="2 3">
    <name type="scientific">Ideonella lacteola</name>
    <dbReference type="NCBI Taxonomy" id="2984193"/>
    <lineage>
        <taxon>Bacteria</taxon>
        <taxon>Pseudomonadati</taxon>
        <taxon>Pseudomonadota</taxon>
        <taxon>Betaproteobacteria</taxon>
        <taxon>Burkholderiales</taxon>
        <taxon>Sphaerotilaceae</taxon>
        <taxon>Ideonella</taxon>
    </lineage>
</organism>
<feature type="domain" description="Abortive phage infection protein C-terminal" evidence="1">
    <location>
        <begin position="259"/>
        <end position="497"/>
    </location>
</feature>
<evidence type="ECO:0000313" key="2">
    <source>
        <dbReference type="EMBL" id="MEK8031440.1"/>
    </source>
</evidence>
<dbReference type="Proteomes" id="UP001371218">
    <property type="component" value="Unassembled WGS sequence"/>
</dbReference>
<keyword evidence="3" id="KW-1185">Reference proteome</keyword>
<proteinExistence type="predicted"/>
<protein>
    <submittedName>
        <fullName evidence="2">AIPR family protein</fullName>
    </submittedName>
</protein>
<accession>A0ABU9BR91</accession>
<name>A0ABU9BR91_9BURK</name>
<sequence length="563" mass="62693">MHRIVKAHLESFVASFSLEADDEAKQFEKFATYCVISNRFSGTFDLDEVVTGTGDEGIDGIAIAIDEAVTASIEDAQAVFASPRRNHDVDMVFIQAKRSEGFDLGDFLKFKEGVLRFATAALYPATDEVLVESRGMFDVVLRQVPKLRNGRPSLIARFVATGIYQRPDALEVALADFHRQVEALGIFHDIDIKFVDRDELTRLWVGTYSGVNASLPAFSTAALPNIAGIDEAYLAVVRASDFVNNVLMTEDGNLRTQVFEENVRAFLGLDNTVNQSIAATLASETSSRFPVLNNGITIVSPDVQLQGNTLHLTNFQIVNGCQTSNVLFENRATLGDVMVNIKVVETQLEDVFSELVRATNSQTKVEDTQFLSLRPIVRKVEQYFNTYEGAEGRLYLERRDRQYVGQDIPNTRIFSLHNAAKCVAAMLCNRPELAARYPKTMYDELTGIIFADDTKEIVFYAACITMYRFTLLVSNSTIPQNLKRFKWHMLPVVWAIVNGRDAPRLNSRQVERQAQAVIDAMAQHGARANEIFTRVAGICSGLGDVTSDRLKRQAILGEMLALV</sequence>